<keyword evidence="1" id="KW-0732">Signal</keyword>
<sequence length="126" mass="13608">MTVSFAIAVSLAFASGAASAVEQRKVVPAAFVGEWNFEPALCGSQDGEGRLVIHTDHVEFYESAGPVLQVLVESPVQIFVIAQLQGEGQVWRSVRRWHLSADGRQLTDEPGAGAWVRHRCPKPGAL</sequence>
<protein>
    <submittedName>
        <fullName evidence="2">Uncharacterized protein</fullName>
    </submittedName>
</protein>
<feature type="signal peptide" evidence="1">
    <location>
        <begin position="1"/>
        <end position="20"/>
    </location>
</feature>
<gene>
    <name evidence="2" type="ORF">AACH00_08835</name>
</gene>
<keyword evidence="3" id="KW-1185">Reference proteome</keyword>
<accession>A0ABU9C7R8</accession>
<evidence type="ECO:0000313" key="2">
    <source>
        <dbReference type="EMBL" id="MEK8046447.1"/>
    </source>
</evidence>
<evidence type="ECO:0000313" key="3">
    <source>
        <dbReference type="Proteomes" id="UP001379945"/>
    </source>
</evidence>
<dbReference type="EMBL" id="JBBUTI010000005">
    <property type="protein sequence ID" value="MEK8046447.1"/>
    <property type="molecule type" value="Genomic_DNA"/>
</dbReference>
<feature type="chain" id="PRO_5046002524" evidence="1">
    <location>
        <begin position="21"/>
        <end position="126"/>
    </location>
</feature>
<name>A0ABU9C7R8_9BURK</name>
<reference evidence="2 3" key="1">
    <citation type="submission" date="2024-04" db="EMBL/GenBank/DDBJ databases">
        <title>Novel species of the genus Ideonella isolated from streams.</title>
        <authorList>
            <person name="Lu H."/>
        </authorList>
    </citation>
    <scope>NUCLEOTIDE SEQUENCE [LARGE SCALE GENOMIC DNA]</scope>
    <source>
        <strain evidence="2 3">LYT19W</strain>
    </source>
</reference>
<comment type="caution">
    <text evidence="2">The sequence shown here is derived from an EMBL/GenBank/DDBJ whole genome shotgun (WGS) entry which is preliminary data.</text>
</comment>
<dbReference type="RefSeq" id="WP_341398735.1">
    <property type="nucleotide sequence ID" value="NZ_JBBUTI010000005.1"/>
</dbReference>
<proteinExistence type="predicted"/>
<organism evidence="2 3">
    <name type="scientific">Ideonella margarita</name>
    <dbReference type="NCBI Taxonomy" id="2984191"/>
    <lineage>
        <taxon>Bacteria</taxon>
        <taxon>Pseudomonadati</taxon>
        <taxon>Pseudomonadota</taxon>
        <taxon>Betaproteobacteria</taxon>
        <taxon>Burkholderiales</taxon>
        <taxon>Sphaerotilaceae</taxon>
        <taxon>Ideonella</taxon>
    </lineage>
</organism>
<dbReference type="Proteomes" id="UP001379945">
    <property type="component" value="Unassembled WGS sequence"/>
</dbReference>
<evidence type="ECO:0000256" key="1">
    <source>
        <dbReference type="SAM" id="SignalP"/>
    </source>
</evidence>